<evidence type="ECO:0000256" key="1">
    <source>
        <dbReference type="ARBA" id="ARBA00022734"/>
    </source>
</evidence>
<dbReference type="SMART" id="SM00276">
    <property type="entry name" value="GLECT"/>
    <property type="match status" value="1"/>
</dbReference>
<evidence type="ECO:0000313" key="4">
    <source>
        <dbReference type="EMBL" id="CAD6185490.1"/>
    </source>
</evidence>
<gene>
    <name evidence="4" type="ORF">CAUJ_LOCUS1409</name>
</gene>
<proteinExistence type="predicted"/>
<evidence type="ECO:0000313" key="5">
    <source>
        <dbReference type="Proteomes" id="UP000835052"/>
    </source>
</evidence>
<accession>A0A8S1GVT1</accession>
<dbReference type="GO" id="GO:0030246">
    <property type="term" value="F:carbohydrate binding"/>
    <property type="evidence" value="ECO:0007669"/>
    <property type="project" value="UniProtKB-UniRule"/>
</dbReference>
<evidence type="ECO:0000259" key="3">
    <source>
        <dbReference type="PROSITE" id="PS51304"/>
    </source>
</evidence>
<evidence type="ECO:0000256" key="2">
    <source>
        <dbReference type="RuleBase" id="RU102079"/>
    </source>
</evidence>
<dbReference type="PROSITE" id="PS51304">
    <property type="entry name" value="GALECTIN"/>
    <property type="match status" value="1"/>
</dbReference>
<dbReference type="AlphaFoldDB" id="A0A8S1GVT1"/>
<dbReference type="SMART" id="SM00908">
    <property type="entry name" value="Gal-bind_lectin"/>
    <property type="match status" value="1"/>
</dbReference>
<protein>
    <recommendedName>
        <fullName evidence="2">Galectin</fullName>
    </recommendedName>
</protein>
<dbReference type="Proteomes" id="UP000835052">
    <property type="component" value="Unassembled WGS sequence"/>
</dbReference>
<dbReference type="Gene3D" id="2.60.120.200">
    <property type="match status" value="1"/>
</dbReference>
<dbReference type="PANTHER" id="PTHR11346">
    <property type="entry name" value="GALECTIN"/>
    <property type="match status" value="1"/>
</dbReference>
<keyword evidence="1 2" id="KW-0430">Lectin</keyword>
<sequence>MSIVYNPKVPQDIRLHALVTPGTHFSFCGKCFDKNFSFSLSASGGVVLKVDFNMETDKLIRAKSQIGENWTREVRARNPVKANESFSLHIIVMENSFSIEVNGQHLFDYKHQVPASEINMITLFNHMNIESLSVARN</sequence>
<dbReference type="Pfam" id="PF00337">
    <property type="entry name" value="Gal-bind_lectin"/>
    <property type="match status" value="1"/>
</dbReference>
<reference evidence="4" key="1">
    <citation type="submission" date="2020-10" db="EMBL/GenBank/DDBJ databases">
        <authorList>
            <person name="Kikuchi T."/>
        </authorList>
    </citation>
    <scope>NUCLEOTIDE SEQUENCE</scope>
    <source>
        <strain evidence="4">NKZ352</strain>
    </source>
</reference>
<comment type="caution">
    <text evidence="4">The sequence shown here is derived from an EMBL/GenBank/DDBJ whole genome shotgun (WGS) entry which is preliminary data.</text>
</comment>
<dbReference type="InterPro" id="IPR013320">
    <property type="entry name" value="ConA-like_dom_sf"/>
</dbReference>
<dbReference type="SUPFAM" id="SSF49899">
    <property type="entry name" value="Concanavalin A-like lectins/glucanases"/>
    <property type="match status" value="1"/>
</dbReference>
<organism evidence="4 5">
    <name type="scientific">Caenorhabditis auriculariae</name>
    <dbReference type="NCBI Taxonomy" id="2777116"/>
    <lineage>
        <taxon>Eukaryota</taxon>
        <taxon>Metazoa</taxon>
        <taxon>Ecdysozoa</taxon>
        <taxon>Nematoda</taxon>
        <taxon>Chromadorea</taxon>
        <taxon>Rhabditida</taxon>
        <taxon>Rhabditina</taxon>
        <taxon>Rhabditomorpha</taxon>
        <taxon>Rhabditoidea</taxon>
        <taxon>Rhabditidae</taxon>
        <taxon>Peloderinae</taxon>
        <taxon>Caenorhabditis</taxon>
    </lineage>
</organism>
<feature type="domain" description="Galectin" evidence="3">
    <location>
        <begin position="11"/>
        <end position="135"/>
    </location>
</feature>
<keyword evidence="5" id="KW-1185">Reference proteome</keyword>
<dbReference type="OrthoDB" id="6251307at2759"/>
<dbReference type="GO" id="GO:0016936">
    <property type="term" value="F:galactoside binding"/>
    <property type="evidence" value="ECO:0007669"/>
    <property type="project" value="TreeGrafter"/>
</dbReference>
<dbReference type="EMBL" id="CAJGYM010000002">
    <property type="protein sequence ID" value="CAD6185490.1"/>
    <property type="molecule type" value="Genomic_DNA"/>
</dbReference>
<dbReference type="InterPro" id="IPR044156">
    <property type="entry name" value="Galectin-like"/>
</dbReference>
<name>A0A8S1GVT1_9PELO</name>
<dbReference type="InterPro" id="IPR001079">
    <property type="entry name" value="Galectin_CRD"/>
</dbReference>
<dbReference type="PANTHER" id="PTHR11346:SF114">
    <property type="entry name" value="GALECTIN"/>
    <property type="match status" value="1"/>
</dbReference>